<evidence type="ECO:0000256" key="1">
    <source>
        <dbReference type="SAM" id="MobiDB-lite"/>
    </source>
</evidence>
<keyword evidence="3" id="KW-1185">Reference proteome</keyword>
<accession>A0ABZ1I9L8</accession>
<proteinExistence type="predicted"/>
<organism evidence="2 3">
    <name type="scientific">Amycolatopsis rhabdoformis</name>
    <dbReference type="NCBI Taxonomy" id="1448059"/>
    <lineage>
        <taxon>Bacteria</taxon>
        <taxon>Bacillati</taxon>
        <taxon>Actinomycetota</taxon>
        <taxon>Actinomycetes</taxon>
        <taxon>Pseudonocardiales</taxon>
        <taxon>Pseudonocardiaceae</taxon>
        <taxon>Amycolatopsis</taxon>
    </lineage>
</organism>
<gene>
    <name evidence="2" type="ORF">VSH64_01920</name>
</gene>
<evidence type="ECO:0000313" key="2">
    <source>
        <dbReference type="EMBL" id="WSE30892.1"/>
    </source>
</evidence>
<sequence>MNFPYHAEDSDRDGREDPAGSAHDTAAELPWRERGGRAGSGRFSGVLPVPPASTTETG</sequence>
<feature type="compositionally biased region" description="Basic and acidic residues" evidence="1">
    <location>
        <begin position="1"/>
        <end position="18"/>
    </location>
</feature>
<dbReference type="Proteomes" id="UP001330812">
    <property type="component" value="Chromosome"/>
</dbReference>
<feature type="region of interest" description="Disordered" evidence="1">
    <location>
        <begin position="1"/>
        <end position="58"/>
    </location>
</feature>
<reference evidence="2 3" key="1">
    <citation type="journal article" date="2015" name="Int. J. Syst. Evol. Microbiol.">
        <title>Amycolatopsis rhabdoformis sp. nov., an actinomycete isolated from a tropical forest soil.</title>
        <authorList>
            <person name="Souza W.R."/>
            <person name="Silva R.E."/>
            <person name="Goodfellow M."/>
            <person name="Busarakam K."/>
            <person name="Figueiro F.S."/>
            <person name="Ferreira D."/>
            <person name="Rodrigues-Filho E."/>
            <person name="Moraes L.A.B."/>
            <person name="Zucchi T.D."/>
        </authorList>
    </citation>
    <scope>NUCLEOTIDE SEQUENCE [LARGE SCALE GENOMIC DNA]</scope>
    <source>
        <strain evidence="2 3">NCIMB 14900</strain>
    </source>
</reference>
<protein>
    <submittedName>
        <fullName evidence="2">Uncharacterized protein</fullName>
    </submittedName>
</protein>
<name>A0ABZ1I9L8_9PSEU</name>
<evidence type="ECO:0000313" key="3">
    <source>
        <dbReference type="Proteomes" id="UP001330812"/>
    </source>
</evidence>
<dbReference type="EMBL" id="CP142149">
    <property type="protein sequence ID" value="WSE30892.1"/>
    <property type="molecule type" value="Genomic_DNA"/>
</dbReference>
<dbReference type="RefSeq" id="WP_326833708.1">
    <property type="nucleotide sequence ID" value="NZ_CP142149.1"/>
</dbReference>